<dbReference type="InterPro" id="IPR008254">
    <property type="entry name" value="Flavodoxin/NO_synth"/>
</dbReference>
<reference evidence="3" key="1">
    <citation type="submission" date="2020-10" db="EMBL/GenBank/DDBJ databases">
        <authorList>
            <person name="Gilroy R."/>
        </authorList>
    </citation>
    <scope>NUCLEOTIDE SEQUENCE</scope>
    <source>
        <strain evidence="3">ChiW17-6978</strain>
    </source>
</reference>
<dbReference type="GO" id="GO:0009055">
    <property type="term" value="F:electron transfer activity"/>
    <property type="evidence" value="ECO:0007669"/>
    <property type="project" value="InterPro"/>
</dbReference>
<reference evidence="3" key="2">
    <citation type="journal article" date="2021" name="PeerJ">
        <title>Extensive microbial diversity within the chicken gut microbiome revealed by metagenomics and culture.</title>
        <authorList>
            <person name="Gilroy R."/>
            <person name="Ravi A."/>
            <person name="Getino M."/>
            <person name="Pursley I."/>
            <person name="Horton D.L."/>
            <person name="Alikhan N.F."/>
            <person name="Baker D."/>
            <person name="Gharbi K."/>
            <person name="Hall N."/>
            <person name="Watson M."/>
            <person name="Adriaenssens E.M."/>
            <person name="Foster-Nyarko E."/>
            <person name="Jarju S."/>
            <person name="Secka A."/>
            <person name="Antonio M."/>
            <person name="Oren A."/>
            <person name="Chaudhuri R.R."/>
            <person name="La Ragione R."/>
            <person name="Hildebrand F."/>
            <person name="Pallen M.J."/>
        </authorList>
    </citation>
    <scope>NUCLEOTIDE SEQUENCE</scope>
    <source>
        <strain evidence="3">ChiW17-6978</strain>
    </source>
</reference>
<dbReference type="GO" id="GO:0010181">
    <property type="term" value="F:FMN binding"/>
    <property type="evidence" value="ECO:0007669"/>
    <property type="project" value="InterPro"/>
</dbReference>
<evidence type="ECO:0000313" key="3">
    <source>
        <dbReference type="EMBL" id="HIT50016.1"/>
    </source>
</evidence>
<dbReference type="Gene3D" id="3.40.50.360">
    <property type="match status" value="1"/>
</dbReference>
<dbReference type="InterPro" id="IPR036866">
    <property type="entry name" value="RibonucZ/Hydroxyglut_hydro"/>
</dbReference>
<dbReference type="Pfam" id="PF19583">
    <property type="entry name" value="ODP"/>
    <property type="match status" value="1"/>
</dbReference>
<dbReference type="PANTHER" id="PTHR43717">
    <property type="entry name" value="ANAEROBIC NITRIC OXIDE REDUCTASE FLAVORUBREDOXIN"/>
    <property type="match status" value="1"/>
</dbReference>
<feature type="domain" description="Flavodoxin-like" evidence="2">
    <location>
        <begin position="256"/>
        <end position="396"/>
    </location>
</feature>
<organism evidence="3 4">
    <name type="scientific">Candidatus Pelethenecus faecipullorum</name>
    <dbReference type="NCBI Taxonomy" id="2840900"/>
    <lineage>
        <taxon>Bacteria</taxon>
        <taxon>Bacillati</taxon>
        <taxon>Mycoplasmatota</taxon>
        <taxon>Mollicutes</taxon>
        <taxon>Candidatus Pelethenecus</taxon>
    </lineage>
</organism>
<dbReference type="SMART" id="SM00849">
    <property type="entry name" value="Lactamase_B"/>
    <property type="match status" value="1"/>
</dbReference>
<evidence type="ECO:0000259" key="2">
    <source>
        <dbReference type="PROSITE" id="PS50902"/>
    </source>
</evidence>
<dbReference type="SUPFAM" id="SSF52218">
    <property type="entry name" value="Flavoproteins"/>
    <property type="match status" value="1"/>
</dbReference>
<dbReference type="EMBL" id="DVLF01000101">
    <property type="protein sequence ID" value="HIT50016.1"/>
    <property type="molecule type" value="Genomic_DNA"/>
</dbReference>
<dbReference type="CDD" id="cd07709">
    <property type="entry name" value="flavodiiron_proteins_MBL-fold"/>
    <property type="match status" value="1"/>
</dbReference>
<dbReference type="InterPro" id="IPR045761">
    <property type="entry name" value="ODP_dom"/>
</dbReference>
<sequence>MKVIQKINERIHYIGASDLKISLFENLFPLSSGVSYNAYLIVDEKTAVLDTVDQSVGDVFFEKLAVSLGEKPLDYLVIHHLEPDHSAMILELIRRYPSVTLVVNAQSQKMLKQFTDGELNCKMQVVQEGDVLNLGYHRLTFLMAPMVHWPEVMVSYDQTDRILFSADAFGTFGALCGNLFSDQLTLDESFYAEARRYYTNIVGKFGTSVQALLNKAKTLSIDMICPLHGPIWRNQWETFFHKYELWSTYEAESSDIVLIYASIYQHTYQAVCDLAALLAMRGVCNIKMYDVSKTDVSYLIAEIFRVKNIVLATPTYNGGLFPKMANLLEDMKALNVQNKTVAVIENGTWAPVASKKINDQLKEMKNMTVLNPQIKIRTVLKTEDKTQLEELADLLWQAYQK</sequence>
<dbReference type="PIRSF" id="PIRSF005243">
    <property type="entry name" value="ROO"/>
    <property type="match status" value="1"/>
</dbReference>
<dbReference type="GO" id="GO:0046872">
    <property type="term" value="F:metal ion binding"/>
    <property type="evidence" value="ECO:0007669"/>
    <property type="project" value="InterPro"/>
</dbReference>
<evidence type="ECO:0000256" key="1">
    <source>
        <dbReference type="ARBA" id="ARBA00007121"/>
    </source>
</evidence>
<protein>
    <submittedName>
        <fullName evidence="3">FprA family A-type flavoprotein</fullName>
    </submittedName>
</protein>
<dbReference type="InterPro" id="IPR001279">
    <property type="entry name" value="Metallo-B-lactamas"/>
</dbReference>
<name>A0A9D1GS85_9MOLU</name>
<dbReference type="GO" id="GO:0016491">
    <property type="term" value="F:oxidoreductase activity"/>
    <property type="evidence" value="ECO:0007669"/>
    <property type="project" value="InterPro"/>
</dbReference>
<gene>
    <name evidence="3" type="ORF">IAD46_03215</name>
</gene>
<dbReference type="Gene3D" id="3.60.15.10">
    <property type="entry name" value="Ribonuclease Z/Hydroxyacylglutathione hydrolase-like"/>
    <property type="match status" value="1"/>
</dbReference>
<dbReference type="PANTHER" id="PTHR43717:SF1">
    <property type="entry name" value="ANAEROBIC NITRIC OXIDE REDUCTASE FLAVORUBREDOXIN"/>
    <property type="match status" value="1"/>
</dbReference>
<comment type="caution">
    <text evidence="3">The sequence shown here is derived from an EMBL/GenBank/DDBJ whole genome shotgun (WGS) entry which is preliminary data.</text>
</comment>
<comment type="similarity">
    <text evidence="1">In the N-terminal section; belongs to the zinc metallo-hydrolase group 3 family.</text>
</comment>
<accession>A0A9D1GS85</accession>
<dbReference type="InterPro" id="IPR029039">
    <property type="entry name" value="Flavoprotein-like_sf"/>
</dbReference>
<proteinExistence type="inferred from homology"/>
<dbReference type="SUPFAM" id="SSF56281">
    <property type="entry name" value="Metallo-hydrolase/oxidoreductase"/>
    <property type="match status" value="1"/>
</dbReference>
<dbReference type="InterPro" id="IPR016440">
    <property type="entry name" value="Rubredoxin-O_OxRdtase"/>
</dbReference>
<dbReference type="Proteomes" id="UP000886758">
    <property type="component" value="Unassembled WGS sequence"/>
</dbReference>
<dbReference type="PROSITE" id="PS50902">
    <property type="entry name" value="FLAVODOXIN_LIKE"/>
    <property type="match status" value="1"/>
</dbReference>
<dbReference type="AlphaFoldDB" id="A0A9D1GS85"/>
<evidence type="ECO:0000313" key="4">
    <source>
        <dbReference type="Proteomes" id="UP000886758"/>
    </source>
</evidence>